<evidence type="ECO:0000256" key="2">
    <source>
        <dbReference type="PROSITE-ProRule" id="PRU00259"/>
    </source>
</evidence>
<dbReference type="EMBL" id="LUHQ01000003">
    <property type="protein sequence ID" value="OAP04161.1"/>
    <property type="molecule type" value="Genomic_DNA"/>
</dbReference>
<keyword evidence="3" id="KW-1133">Transmembrane helix</keyword>
<dbReference type="InterPro" id="IPR000225">
    <property type="entry name" value="Armadillo"/>
</dbReference>
<organism evidence="4 5">
    <name type="scientific">Arabidopsis thaliana</name>
    <name type="common">Mouse-ear cress</name>
    <dbReference type="NCBI Taxonomy" id="3702"/>
    <lineage>
        <taxon>Eukaryota</taxon>
        <taxon>Viridiplantae</taxon>
        <taxon>Streptophyta</taxon>
        <taxon>Embryophyta</taxon>
        <taxon>Tracheophyta</taxon>
        <taxon>Spermatophyta</taxon>
        <taxon>Magnoliopsida</taxon>
        <taxon>eudicotyledons</taxon>
        <taxon>Gunneridae</taxon>
        <taxon>Pentapetalae</taxon>
        <taxon>rosids</taxon>
        <taxon>malvids</taxon>
        <taxon>Brassicales</taxon>
        <taxon>Brassicaceae</taxon>
        <taxon>Camelineae</taxon>
        <taxon>Arabidopsis</taxon>
    </lineage>
</organism>
<gene>
    <name evidence="4" type="ordered locus">AXX17_At3g05930</name>
</gene>
<dbReference type="PROSITE" id="PS50176">
    <property type="entry name" value="ARM_REPEAT"/>
    <property type="match status" value="1"/>
</dbReference>
<comment type="caution">
    <text evidence="4">The sequence shown here is derived from an EMBL/GenBank/DDBJ whole genome shotgun (WGS) entry which is preliminary data.</text>
</comment>
<feature type="transmembrane region" description="Helical" evidence="3">
    <location>
        <begin position="85"/>
        <end position="108"/>
    </location>
</feature>
<proteinExistence type="predicted"/>
<evidence type="ECO:0008006" key="6">
    <source>
        <dbReference type="Google" id="ProtNLM"/>
    </source>
</evidence>
<evidence type="ECO:0000256" key="3">
    <source>
        <dbReference type="SAM" id="Phobius"/>
    </source>
</evidence>
<name>A0A178VF35_ARATH</name>
<keyword evidence="3" id="KW-0812">Transmembrane</keyword>
<dbReference type="InterPro" id="IPR011989">
    <property type="entry name" value="ARM-like"/>
</dbReference>
<dbReference type="Gene3D" id="1.25.10.10">
    <property type="entry name" value="Leucine-rich Repeat Variant"/>
    <property type="match status" value="1"/>
</dbReference>
<protein>
    <recommendedName>
        <fullName evidence="6">ARM repeat superfamily protein</fullName>
    </recommendedName>
</protein>
<dbReference type="ExpressionAtlas" id="A0A178VF35">
    <property type="expression patterns" value="baseline and differential"/>
</dbReference>
<dbReference type="PANTHER" id="PTHR33115:SF76">
    <property type="entry name" value="ARM REPEAT SUPERFAMILY PROTEIN"/>
    <property type="match status" value="1"/>
</dbReference>
<evidence type="ECO:0000313" key="4">
    <source>
        <dbReference type="EMBL" id="OAP04161.1"/>
    </source>
</evidence>
<reference evidence="5" key="1">
    <citation type="journal article" date="2016" name="Proc. Natl. Acad. Sci. U.S.A.">
        <title>Chromosome-level assembly of Arabidopsis thaliana Ler reveals the extent of translocation and inversion polymorphisms.</title>
        <authorList>
            <person name="Zapata L."/>
            <person name="Ding J."/>
            <person name="Willing E.M."/>
            <person name="Hartwig B."/>
            <person name="Bezdan D."/>
            <person name="Jiao W.B."/>
            <person name="Patel V."/>
            <person name="Velikkakam James G."/>
            <person name="Koornneef M."/>
            <person name="Ossowski S."/>
            <person name="Schneeberger K."/>
        </authorList>
    </citation>
    <scope>NUCLEOTIDE SEQUENCE [LARGE SCALE GENOMIC DNA]</scope>
    <source>
        <strain evidence="5">cv. Landsberg erecta</strain>
    </source>
</reference>
<dbReference type="PANTHER" id="PTHR33115">
    <property type="entry name" value="ARM REPEAT SUPERFAMILY PROTEIN"/>
    <property type="match status" value="1"/>
</dbReference>
<sequence>MYCENIGEDDRSIHLQVLELQKLEEARGSSETVLDYRNSVEKGDSGETADAASVSSAIAFHRSTSPAPEQKLTLFALRLAIIEKIATNLGTLGFIWATVVLLGGFAITLEKSDFWFITIILLIEGTRIFSRSHELEWQHQATWTVSGVGISSFRVLQSSSISLLRNLKRISDGIFKPILDNGLREATTRIGRQEIFDRRTTLTWKNSEVPLLPYARWLYISSYVSRILYWLQLLSASACVALSSYKLVMHNYGDVQDGDLDKRNRQAALSIFYSLALAEALLFLAEKAYWEWEVSVCHLLENVTRECGFGVTGMVSIKRFFYDAYSKSVNGSIFDGVKMDMVSFAMDLLGSNCSDEQLIGARILRQFAVNERFAEDTLEKIGINLPVIERLVEMLNWKDLQEEEIRRSAAEILSKLAGKKQNSLRVAGISGAMESISSLLQNTRSLGEAPDEIGEKKLFHDHHLHYDFWRFNNLGLLILKKLSRDHDNCGKIGNTRGLLPKIIDFTHTDATLLKDENADMVLSRVLTVKRSLQLVKMLVSTSGNTGKCLRREISEIVFTISNLRDVLRHGVRYPKLQKLGIEILSFLALETDGRERIAVTGGVLKELFSIFLKSKIHGDENEKRVRMAAGEAIGMLALESRSNCIQILKLGVFGRLVEALEVPLIRVNAARVLRNLCIYSGHECFLDLRFIKTAAPTVLKSITSGDNKLLEVMLGLAAQVFKFMSSEEANIVLTDSGIKKQELANSLVSILKKHDKPAIKVPRIRRFVIELAIWMMEDDVENVGMFRDLGMEKELVKVLETTAELENFDVFSGTVGVSRQSRTVHWLAELALKMLEDEHS</sequence>
<dbReference type="InterPro" id="IPR016024">
    <property type="entry name" value="ARM-type_fold"/>
</dbReference>
<accession>A0A178VF35</accession>
<evidence type="ECO:0000313" key="5">
    <source>
        <dbReference type="Proteomes" id="UP000078284"/>
    </source>
</evidence>
<feature type="repeat" description="ARM" evidence="2">
    <location>
        <begin position="386"/>
        <end position="431"/>
    </location>
</feature>
<keyword evidence="3" id="KW-0472">Membrane</keyword>
<dbReference type="Proteomes" id="UP000078284">
    <property type="component" value="Chromosome 3"/>
</dbReference>
<keyword evidence="1" id="KW-0677">Repeat</keyword>
<dbReference type="AlphaFoldDB" id="A0A178VF35"/>
<dbReference type="SUPFAM" id="SSF48371">
    <property type="entry name" value="ARM repeat"/>
    <property type="match status" value="1"/>
</dbReference>
<evidence type="ECO:0000256" key="1">
    <source>
        <dbReference type="ARBA" id="ARBA00022737"/>
    </source>
</evidence>